<accession>A0A8H7VRX7</accession>
<dbReference type="EC" id="3.1.1.29" evidence="1"/>
<organism evidence="4 5">
    <name type="scientific">Circinella minor</name>
    <dbReference type="NCBI Taxonomy" id="1195481"/>
    <lineage>
        <taxon>Eukaryota</taxon>
        <taxon>Fungi</taxon>
        <taxon>Fungi incertae sedis</taxon>
        <taxon>Mucoromycota</taxon>
        <taxon>Mucoromycotina</taxon>
        <taxon>Mucoromycetes</taxon>
        <taxon>Mucorales</taxon>
        <taxon>Lichtheimiaceae</taxon>
        <taxon>Circinella</taxon>
    </lineage>
</organism>
<dbReference type="Pfam" id="PF01981">
    <property type="entry name" value="PTH2"/>
    <property type="match status" value="1"/>
</dbReference>
<keyword evidence="5" id="KW-1185">Reference proteome</keyword>
<proteinExistence type="predicted"/>
<dbReference type="OrthoDB" id="201213at2759"/>
<dbReference type="PANTHER" id="PTHR46194">
    <property type="entry name" value="PEPTIDYL-TRNA HYDROLASE PTRHD1-RELATED"/>
    <property type="match status" value="1"/>
</dbReference>
<dbReference type="AlphaFoldDB" id="A0A8H7VRX7"/>
<comment type="catalytic activity">
    <reaction evidence="3">
        <text>an N-acyl-L-alpha-aminoacyl-tRNA + H2O = an N-acyl-L-amino acid + a tRNA + H(+)</text>
        <dbReference type="Rhea" id="RHEA:54448"/>
        <dbReference type="Rhea" id="RHEA-COMP:10123"/>
        <dbReference type="Rhea" id="RHEA-COMP:13883"/>
        <dbReference type="ChEBI" id="CHEBI:15377"/>
        <dbReference type="ChEBI" id="CHEBI:15378"/>
        <dbReference type="ChEBI" id="CHEBI:59874"/>
        <dbReference type="ChEBI" id="CHEBI:78442"/>
        <dbReference type="ChEBI" id="CHEBI:138191"/>
        <dbReference type="EC" id="3.1.1.29"/>
    </reaction>
</comment>
<comment type="caution">
    <text evidence="4">The sequence shown here is derived from an EMBL/GenBank/DDBJ whole genome shotgun (WGS) entry which is preliminary data.</text>
</comment>
<evidence type="ECO:0000313" key="4">
    <source>
        <dbReference type="EMBL" id="KAG2224829.1"/>
    </source>
</evidence>
<sequence length="127" mass="14474">MATAVVKEHLTMFIVVRKDLTKSLNWNNGSVMTQACHAATAVLHVTRNDPDTVEYLTDITRMHKVVLETKNANSLEKLETILKEHQVPHYKWIEQPEDIPTALATAPLGERSPEVKNAFKKYCSLYR</sequence>
<gene>
    <name evidence="4" type="ORF">INT45_008011</name>
</gene>
<dbReference type="InterPro" id="IPR023476">
    <property type="entry name" value="Pep_tRNA_hydro_II_dom_sf"/>
</dbReference>
<dbReference type="Proteomes" id="UP000646827">
    <property type="component" value="Unassembled WGS sequence"/>
</dbReference>
<protein>
    <recommendedName>
        <fullName evidence="1">peptidyl-tRNA hydrolase</fullName>
        <ecNumber evidence="1">3.1.1.29</ecNumber>
    </recommendedName>
</protein>
<dbReference type="InterPro" id="IPR002833">
    <property type="entry name" value="PTH2"/>
</dbReference>
<dbReference type="EMBL" id="JAEPRB010000036">
    <property type="protein sequence ID" value="KAG2224829.1"/>
    <property type="molecule type" value="Genomic_DNA"/>
</dbReference>
<dbReference type="SUPFAM" id="SSF102462">
    <property type="entry name" value="Peptidyl-tRNA hydrolase II"/>
    <property type="match status" value="1"/>
</dbReference>
<evidence type="ECO:0000256" key="3">
    <source>
        <dbReference type="ARBA" id="ARBA00048707"/>
    </source>
</evidence>
<dbReference type="Gene3D" id="3.40.1490.10">
    <property type="entry name" value="Bit1"/>
    <property type="match status" value="1"/>
</dbReference>
<dbReference type="GO" id="GO:0004045">
    <property type="term" value="F:peptidyl-tRNA hydrolase activity"/>
    <property type="evidence" value="ECO:0007669"/>
    <property type="project" value="UniProtKB-EC"/>
</dbReference>
<dbReference type="InterPro" id="IPR042237">
    <property type="entry name" value="PTRHD1"/>
</dbReference>
<name>A0A8H7VRX7_9FUNG</name>
<evidence type="ECO:0000313" key="5">
    <source>
        <dbReference type="Proteomes" id="UP000646827"/>
    </source>
</evidence>
<keyword evidence="2" id="KW-0378">Hydrolase</keyword>
<evidence type="ECO:0000256" key="1">
    <source>
        <dbReference type="ARBA" id="ARBA00013260"/>
    </source>
</evidence>
<evidence type="ECO:0000256" key="2">
    <source>
        <dbReference type="ARBA" id="ARBA00022801"/>
    </source>
</evidence>
<dbReference type="PANTHER" id="PTHR46194:SF1">
    <property type="entry name" value="PEPTIDYL-TRNA HYDROLASE PTRHD1-RELATED"/>
    <property type="match status" value="1"/>
</dbReference>
<reference evidence="4 5" key="1">
    <citation type="submission" date="2020-12" db="EMBL/GenBank/DDBJ databases">
        <title>Metabolic potential, ecology and presence of endohyphal bacteria is reflected in genomic diversity of Mucoromycotina.</title>
        <authorList>
            <person name="Muszewska A."/>
            <person name="Okrasinska A."/>
            <person name="Steczkiewicz K."/>
            <person name="Drgas O."/>
            <person name="Orlowska M."/>
            <person name="Perlinska-Lenart U."/>
            <person name="Aleksandrzak-Piekarczyk T."/>
            <person name="Szatraj K."/>
            <person name="Zielenkiewicz U."/>
            <person name="Pilsyk S."/>
            <person name="Malc E."/>
            <person name="Mieczkowski P."/>
            <person name="Kruszewska J.S."/>
            <person name="Biernat P."/>
            <person name="Pawlowska J."/>
        </authorList>
    </citation>
    <scope>NUCLEOTIDE SEQUENCE [LARGE SCALE GENOMIC DNA]</scope>
    <source>
        <strain evidence="4 5">CBS 142.35</strain>
    </source>
</reference>